<sequence length="64" mass="6984">MAVVPLGSPWIGNNCTKPPRNDDGVPLGFFQYLPRMFDTSTKPTNKLTALRSSARLGGQCCIML</sequence>
<organism evidence="1 2">
    <name type="scientific">Morus notabilis</name>
    <dbReference type="NCBI Taxonomy" id="981085"/>
    <lineage>
        <taxon>Eukaryota</taxon>
        <taxon>Viridiplantae</taxon>
        <taxon>Streptophyta</taxon>
        <taxon>Embryophyta</taxon>
        <taxon>Tracheophyta</taxon>
        <taxon>Spermatophyta</taxon>
        <taxon>Magnoliopsida</taxon>
        <taxon>eudicotyledons</taxon>
        <taxon>Gunneridae</taxon>
        <taxon>Pentapetalae</taxon>
        <taxon>rosids</taxon>
        <taxon>fabids</taxon>
        <taxon>Rosales</taxon>
        <taxon>Moraceae</taxon>
        <taxon>Moreae</taxon>
        <taxon>Morus</taxon>
    </lineage>
</organism>
<accession>W9R9S7</accession>
<proteinExistence type="predicted"/>
<keyword evidence="2" id="KW-1185">Reference proteome</keyword>
<dbReference type="EMBL" id="KE343860">
    <property type="protein sequence ID" value="EXB44283.1"/>
    <property type="molecule type" value="Genomic_DNA"/>
</dbReference>
<gene>
    <name evidence="1" type="ORF">L484_012202</name>
</gene>
<evidence type="ECO:0000313" key="2">
    <source>
        <dbReference type="Proteomes" id="UP000030645"/>
    </source>
</evidence>
<evidence type="ECO:0000313" key="1">
    <source>
        <dbReference type="EMBL" id="EXB44283.1"/>
    </source>
</evidence>
<dbReference type="Proteomes" id="UP000030645">
    <property type="component" value="Unassembled WGS sequence"/>
</dbReference>
<dbReference type="AlphaFoldDB" id="W9R9S7"/>
<protein>
    <submittedName>
        <fullName evidence="1">Uncharacterized protein</fullName>
    </submittedName>
</protein>
<reference evidence="2" key="1">
    <citation type="submission" date="2013-01" db="EMBL/GenBank/DDBJ databases">
        <title>Draft Genome Sequence of a Mulberry Tree, Morus notabilis C.K. Schneid.</title>
        <authorList>
            <person name="He N."/>
            <person name="Zhao S."/>
        </authorList>
    </citation>
    <scope>NUCLEOTIDE SEQUENCE</scope>
</reference>
<name>W9R9S7_9ROSA</name>